<feature type="transmembrane region" description="Helical" evidence="1">
    <location>
        <begin position="211"/>
        <end position="236"/>
    </location>
</feature>
<sequence>MNKSHHIFKDIFLFLVPHCKTIQPGAPDLELLANGDTLDFKVIVDALCQTYVFDFLNGRCKIHIGLNQPALVNGFKLGAVLVSDEVMFMIKNGQVSFESLATPCYVKTDGVFKLKATLGCSATVSGVSLVLPSASTPNPGSTSATASSTLSSTVTATSNLSLVSGSSTTTSSMTSSAFTFHALTSAQFSSSSAANSERTPSVAESGLSKGVMAAIIVGVGLCVIIPIICGLVYYFIIRKKCRKSTKPNAKPKTRSIVKTAVANHGSRKTKSIDDTGLVSTVASKPFYGQFNWIWQHSASRQPK</sequence>
<evidence type="ECO:0000313" key="3">
    <source>
        <dbReference type="WBParaSite" id="PSU_v2.g21231.t1"/>
    </source>
</evidence>
<dbReference type="AlphaFoldDB" id="A0A914YUS4"/>
<accession>A0A914YUS4</accession>
<name>A0A914YUS4_9BILA</name>
<evidence type="ECO:0000313" key="2">
    <source>
        <dbReference type="Proteomes" id="UP000887577"/>
    </source>
</evidence>
<keyword evidence="1" id="KW-1133">Transmembrane helix</keyword>
<keyword evidence="1" id="KW-0472">Membrane</keyword>
<dbReference type="Proteomes" id="UP000887577">
    <property type="component" value="Unplaced"/>
</dbReference>
<reference evidence="3" key="1">
    <citation type="submission" date="2022-11" db="UniProtKB">
        <authorList>
            <consortium name="WormBaseParasite"/>
        </authorList>
    </citation>
    <scope>IDENTIFICATION</scope>
</reference>
<protein>
    <submittedName>
        <fullName evidence="3">Mid2 domain-containing protein</fullName>
    </submittedName>
</protein>
<evidence type="ECO:0000256" key="1">
    <source>
        <dbReference type="SAM" id="Phobius"/>
    </source>
</evidence>
<proteinExistence type="predicted"/>
<dbReference type="WBParaSite" id="PSU_v2.g21231.t1">
    <property type="protein sequence ID" value="PSU_v2.g21231.t1"/>
    <property type="gene ID" value="PSU_v2.g21231"/>
</dbReference>
<keyword evidence="1" id="KW-0812">Transmembrane</keyword>
<organism evidence="2 3">
    <name type="scientific">Panagrolaimus superbus</name>
    <dbReference type="NCBI Taxonomy" id="310955"/>
    <lineage>
        <taxon>Eukaryota</taxon>
        <taxon>Metazoa</taxon>
        <taxon>Ecdysozoa</taxon>
        <taxon>Nematoda</taxon>
        <taxon>Chromadorea</taxon>
        <taxon>Rhabditida</taxon>
        <taxon>Tylenchina</taxon>
        <taxon>Panagrolaimomorpha</taxon>
        <taxon>Panagrolaimoidea</taxon>
        <taxon>Panagrolaimidae</taxon>
        <taxon>Panagrolaimus</taxon>
    </lineage>
</organism>
<keyword evidence="2" id="KW-1185">Reference proteome</keyword>